<evidence type="ECO:0000313" key="3">
    <source>
        <dbReference type="Proteomes" id="UP000005237"/>
    </source>
</evidence>
<organism evidence="2 3">
    <name type="scientific">Caenorhabditis japonica</name>
    <dbReference type="NCBI Taxonomy" id="281687"/>
    <lineage>
        <taxon>Eukaryota</taxon>
        <taxon>Metazoa</taxon>
        <taxon>Ecdysozoa</taxon>
        <taxon>Nematoda</taxon>
        <taxon>Chromadorea</taxon>
        <taxon>Rhabditida</taxon>
        <taxon>Rhabditina</taxon>
        <taxon>Rhabditomorpha</taxon>
        <taxon>Rhabditoidea</taxon>
        <taxon>Rhabditidae</taxon>
        <taxon>Peloderinae</taxon>
        <taxon>Caenorhabditis</taxon>
    </lineage>
</organism>
<keyword evidence="1" id="KW-0732">Signal</keyword>
<evidence type="ECO:0000313" key="2">
    <source>
        <dbReference type="EnsemblMetazoa" id="CJA12779.1"/>
    </source>
</evidence>
<dbReference type="Proteomes" id="UP000005237">
    <property type="component" value="Unassembled WGS sequence"/>
</dbReference>
<feature type="signal peptide" evidence="1">
    <location>
        <begin position="1"/>
        <end position="22"/>
    </location>
</feature>
<accession>A0A8R1DV84</accession>
<reference evidence="2" key="2">
    <citation type="submission" date="2022-06" db="UniProtKB">
        <authorList>
            <consortium name="EnsemblMetazoa"/>
        </authorList>
    </citation>
    <scope>IDENTIFICATION</scope>
    <source>
        <strain evidence="2">DF5081</strain>
    </source>
</reference>
<protein>
    <submittedName>
        <fullName evidence="2">Uncharacterized protein</fullName>
    </submittedName>
</protein>
<dbReference type="AlphaFoldDB" id="A0A8R1DV84"/>
<proteinExistence type="predicted"/>
<reference evidence="3" key="1">
    <citation type="submission" date="2010-08" db="EMBL/GenBank/DDBJ databases">
        <authorList>
            <consortium name="Caenorhabditis japonica Sequencing Consortium"/>
            <person name="Wilson R.K."/>
        </authorList>
    </citation>
    <scope>NUCLEOTIDE SEQUENCE [LARGE SCALE GENOMIC DNA]</scope>
    <source>
        <strain evidence="3">DF5081</strain>
    </source>
</reference>
<name>A0A8R1DV84_CAEJA</name>
<evidence type="ECO:0000256" key="1">
    <source>
        <dbReference type="SAM" id="SignalP"/>
    </source>
</evidence>
<sequence length="121" mass="13726">MENCQLYSLFLLLLLSTITVSAGLIQSRDISVRVKRQWGPMPWQQRQWNNQRNANRISAQQQQYNCQTQGINLIGLPISSYSCQNSGMSAKVNTLQQSQQANGFMQGPIGGFLNNFMGRRK</sequence>
<dbReference type="EnsemblMetazoa" id="CJA12779.1">
    <property type="protein sequence ID" value="CJA12779.1"/>
    <property type="gene ID" value="WBGene00131983"/>
</dbReference>
<dbReference type="OMA" id="CQNSGMS"/>
<dbReference type="GO" id="GO:0050829">
    <property type="term" value="P:defense response to Gram-negative bacterium"/>
    <property type="evidence" value="ECO:0007669"/>
    <property type="project" value="EnsemblMetazoa"/>
</dbReference>
<keyword evidence="3" id="KW-1185">Reference proteome</keyword>
<feature type="chain" id="PRO_5035903435" evidence="1">
    <location>
        <begin position="23"/>
        <end position="121"/>
    </location>
</feature>